<organism evidence="2 3">
    <name type="scientific">Geotrichum candidum</name>
    <name type="common">Oospora lactis</name>
    <name type="synonym">Dipodascus geotrichum</name>
    <dbReference type="NCBI Taxonomy" id="1173061"/>
    <lineage>
        <taxon>Eukaryota</taxon>
        <taxon>Fungi</taxon>
        <taxon>Dikarya</taxon>
        <taxon>Ascomycota</taxon>
        <taxon>Saccharomycotina</taxon>
        <taxon>Dipodascomycetes</taxon>
        <taxon>Dipodascales</taxon>
        <taxon>Dipodascaceae</taxon>
        <taxon>Geotrichum</taxon>
    </lineage>
</organism>
<evidence type="ECO:0000313" key="3">
    <source>
        <dbReference type="Proteomes" id="UP000750522"/>
    </source>
</evidence>
<name>A0A9P5G5X0_GEOCN</name>
<dbReference type="CDD" id="cd01763">
    <property type="entry name" value="Ubl_SUMO_like"/>
    <property type="match status" value="1"/>
</dbReference>
<dbReference type="SUPFAM" id="SSF54236">
    <property type="entry name" value="Ubiquitin-like"/>
    <property type="match status" value="1"/>
</dbReference>
<evidence type="ECO:0000313" key="2">
    <source>
        <dbReference type="EMBL" id="KAF5100821.1"/>
    </source>
</evidence>
<comment type="caution">
    <text evidence="2">The sequence shown here is derived from an EMBL/GenBank/DDBJ whole genome shotgun (WGS) entry which is preliminary data.</text>
</comment>
<gene>
    <name evidence="2" type="ORF">DV451_002435</name>
</gene>
<dbReference type="InterPro" id="IPR022617">
    <property type="entry name" value="Rad60/SUMO-like_dom"/>
</dbReference>
<proteinExistence type="predicted"/>
<reference evidence="2" key="2">
    <citation type="submission" date="2020-01" db="EMBL/GenBank/DDBJ databases">
        <authorList>
            <person name="Perkins V."/>
            <person name="Lessard M.-H."/>
            <person name="Dugat-Bony E."/>
            <person name="Frenette M."/>
            <person name="Labrie S."/>
        </authorList>
    </citation>
    <scope>NUCLEOTIDE SEQUENCE</scope>
    <source>
        <strain evidence="2">LMA-70</strain>
    </source>
</reference>
<protein>
    <recommendedName>
        <fullName evidence="1">Rad60/SUMO-like domain-containing protein</fullName>
    </recommendedName>
</protein>
<dbReference type="InterPro" id="IPR029071">
    <property type="entry name" value="Ubiquitin-like_domsf"/>
</dbReference>
<feature type="domain" description="Rad60/SUMO-like" evidence="1">
    <location>
        <begin position="10"/>
        <end position="78"/>
    </location>
</feature>
<accession>A0A9P5G5X0</accession>
<dbReference type="EMBL" id="QQZK01000043">
    <property type="protein sequence ID" value="KAF5100821.1"/>
    <property type="molecule type" value="Genomic_DNA"/>
</dbReference>
<evidence type="ECO:0000259" key="1">
    <source>
        <dbReference type="Pfam" id="PF11976"/>
    </source>
</evidence>
<dbReference type="AlphaFoldDB" id="A0A9P5G5X0"/>
<reference evidence="2" key="1">
    <citation type="journal article" date="2020" name="Front. Microbiol.">
        <title>Phenotypic and Genetic Characterization of the Cheese Ripening Yeast Geotrichum candidum.</title>
        <authorList>
            <person name="Perkins V."/>
            <person name="Vignola S."/>
            <person name="Lessard M.H."/>
            <person name="Plante P.L."/>
            <person name="Corbeil J."/>
            <person name="Dugat-Bony E."/>
            <person name="Frenette M."/>
            <person name="Labrie S."/>
        </authorList>
    </citation>
    <scope>NUCLEOTIDE SEQUENCE</scope>
    <source>
        <strain evidence="2">LMA-70</strain>
    </source>
</reference>
<dbReference type="Proteomes" id="UP000750522">
    <property type="component" value="Unassembled WGS sequence"/>
</dbReference>
<dbReference type="Gene3D" id="3.10.20.90">
    <property type="entry name" value="Phosphatidylinositol 3-kinase Catalytic Subunit, Chain A, domain 1"/>
    <property type="match status" value="1"/>
</dbReference>
<dbReference type="Pfam" id="PF11976">
    <property type="entry name" value="Rad60-SLD"/>
    <property type="match status" value="1"/>
</dbReference>
<sequence>MPEKHTATKIALRFQYGDKSEVYMVGSHSSLGKCFRTYKSRNELILTPPVVFTFDGRSLHDRDTPAGLELRSNDTITVLSRGLSG</sequence>